<keyword evidence="1" id="KW-0472">Membrane</keyword>
<reference evidence="2" key="1">
    <citation type="submission" date="2017-10" db="EMBL/GenBank/DDBJ databases">
        <title>Mitogenomes of tropical arthropods.</title>
        <authorList>
            <person name="Pires Paula D."/>
            <person name="Coiti Togawa R."/>
        </authorList>
    </citation>
    <scope>NUCLEOTIDE SEQUENCE</scope>
</reference>
<dbReference type="AlphaFoldDB" id="A0A343YVE5"/>
<proteinExistence type="predicted"/>
<feature type="transmembrane region" description="Helical" evidence="1">
    <location>
        <begin position="86"/>
        <end position="104"/>
    </location>
</feature>
<name>A0A343YVE5_9HYME</name>
<dbReference type="EMBL" id="MG253267">
    <property type="protein sequence ID" value="AWN56229.1"/>
    <property type="molecule type" value="Genomic_DNA"/>
</dbReference>
<keyword evidence="1" id="KW-0812">Transmembrane</keyword>
<sequence>MSLFMYFMILSILFLISMNMRSHPMIPMILIILYSIMMSFYISLWKINFMYSIMMFMIMISGLLIIFLYFSSLISNEQMTLNPNKLLTLTFLLSFLTFFMNLYYSKNYLFNLLNLSKENAPLMHINEKMFSNILNLYTYPFNNITIICMLFLLMSLFTIIKMSSMKSKPMRKISN</sequence>
<feature type="transmembrane region" description="Helical" evidence="1">
    <location>
        <begin position="6"/>
        <end position="22"/>
    </location>
</feature>
<keyword evidence="2" id="KW-0496">Mitochondrion</keyword>
<feature type="transmembrane region" description="Helical" evidence="1">
    <location>
        <begin position="139"/>
        <end position="160"/>
    </location>
</feature>
<organism evidence="2">
    <name type="scientific">Dorymyrmex brunneus</name>
    <dbReference type="NCBI Taxonomy" id="609524"/>
    <lineage>
        <taxon>Eukaryota</taxon>
        <taxon>Metazoa</taxon>
        <taxon>Ecdysozoa</taxon>
        <taxon>Arthropoda</taxon>
        <taxon>Hexapoda</taxon>
        <taxon>Insecta</taxon>
        <taxon>Pterygota</taxon>
        <taxon>Neoptera</taxon>
        <taxon>Endopterygota</taxon>
        <taxon>Hymenoptera</taxon>
        <taxon>Apocrita</taxon>
        <taxon>Aculeata</taxon>
        <taxon>Formicoidea</taxon>
        <taxon>Formicidae</taxon>
        <taxon>Dolichoderinae</taxon>
        <taxon>Dorymyrmex</taxon>
    </lineage>
</organism>
<evidence type="ECO:0000313" key="2">
    <source>
        <dbReference type="EMBL" id="AWN56229.1"/>
    </source>
</evidence>
<accession>A0A343YVE5</accession>
<protein>
    <submittedName>
        <fullName evidence="2">NADH dehydrogenase subunit 6</fullName>
    </submittedName>
</protein>
<keyword evidence="1" id="KW-1133">Transmembrane helix</keyword>
<feature type="transmembrane region" description="Helical" evidence="1">
    <location>
        <begin position="29"/>
        <end position="47"/>
    </location>
</feature>
<evidence type="ECO:0000256" key="1">
    <source>
        <dbReference type="SAM" id="Phobius"/>
    </source>
</evidence>
<geneLocation type="mitochondrion" evidence="2"/>
<feature type="transmembrane region" description="Helical" evidence="1">
    <location>
        <begin position="53"/>
        <end position="74"/>
    </location>
</feature>